<dbReference type="STRING" id="135651.G0MJ67"/>
<dbReference type="EMBL" id="GL379796">
    <property type="protein sequence ID" value="EGT31411.1"/>
    <property type="molecule type" value="Genomic_DNA"/>
</dbReference>
<dbReference type="Proteomes" id="UP000008068">
    <property type="component" value="Unassembled WGS sequence"/>
</dbReference>
<protein>
    <submittedName>
        <fullName evidence="1">Uncharacterized protein</fullName>
    </submittedName>
</protein>
<accession>G0MJ67</accession>
<gene>
    <name evidence="1" type="ORF">CAEBREN_22238</name>
</gene>
<sequence length="165" mass="19052">MFAYSNDFDPYVINQTIFWEFLWPHYTTFASIRFDTKDEEEMEYPNSFNELVSYVQNHLPDPSLSFESSATGSYVLTMIDRFLDNTRVPVCGSKMIIYVKRYPNETEYSRIVAKMRQHHSYLSIIASIDSSGGSHPETLYNLASKTNGLCAFDNSSMLVNVKFES</sequence>
<dbReference type="AlphaFoldDB" id="G0MJ67"/>
<keyword evidence="2" id="KW-1185">Reference proteome</keyword>
<reference evidence="2" key="1">
    <citation type="submission" date="2011-07" db="EMBL/GenBank/DDBJ databases">
        <authorList>
            <consortium name="Caenorhabditis brenneri Sequencing and Analysis Consortium"/>
            <person name="Wilson R.K."/>
        </authorList>
    </citation>
    <scope>NUCLEOTIDE SEQUENCE [LARGE SCALE GENOMIC DNA]</scope>
    <source>
        <strain evidence="2">PB2801</strain>
    </source>
</reference>
<dbReference type="OrthoDB" id="10540120at2759"/>
<proteinExistence type="predicted"/>
<dbReference type="InParanoid" id="G0MJ67"/>
<organism evidence="2">
    <name type="scientific">Caenorhabditis brenneri</name>
    <name type="common">Nematode worm</name>
    <dbReference type="NCBI Taxonomy" id="135651"/>
    <lineage>
        <taxon>Eukaryota</taxon>
        <taxon>Metazoa</taxon>
        <taxon>Ecdysozoa</taxon>
        <taxon>Nematoda</taxon>
        <taxon>Chromadorea</taxon>
        <taxon>Rhabditida</taxon>
        <taxon>Rhabditina</taxon>
        <taxon>Rhabditomorpha</taxon>
        <taxon>Rhabditoidea</taxon>
        <taxon>Rhabditidae</taxon>
        <taxon>Peloderinae</taxon>
        <taxon>Caenorhabditis</taxon>
    </lineage>
</organism>
<dbReference type="HOGENOM" id="CLU_1612255_0_0_1"/>
<dbReference type="OMA" id="DYNTMAN"/>
<dbReference type="GO" id="GO:0045087">
    <property type="term" value="P:innate immune response"/>
    <property type="evidence" value="ECO:0007669"/>
    <property type="project" value="TreeGrafter"/>
</dbReference>
<dbReference type="PANTHER" id="PTHR23062:SF3">
    <property type="entry name" value="ANF_RECEPTOR DOMAIN-CONTAINING PROTEIN-RELATED"/>
    <property type="match status" value="1"/>
</dbReference>
<name>G0MJ67_CAEBE</name>
<evidence type="ECO:0000313" key="1">
    <source>
        <dbReference type="EMBL" id="EGT31411.1"/>
    </source>
</evidence>
<evidence type="ECO:0000313" key="2">
    <source>
        <dbReference type="Proteomes" id="UP000008068"/>
    </source>
</evidence>
<dbReference type="PANTHER" id="PTHR23062">
    <property type="entry name" value="HYPOTHETICAL PROTEIN C.ELEGANS"/>
    <property type="match status" value="1"/>
</dbReference>